<keyword evidence="1" id="KW-1133">Transmembrane helix</keyword>
<feature type="transmembrane region" description="Helical" evidence="1">
    <location>
        <begin position="29"/>
        <end position="47"/>
    </location>
</feature>
<accession>A0AAV3WVQ4</accession>
<evidence type="ECO:0000313" key="2">
    <source>
        <dbReference type="EMBL" id="GEQ35709.1"/>
    </source>
</evidence>
<proteinExistence type="predicted"/>
<name>A0AAV3WVQ4_9LACT</name>
<keyword evidence="1" id="KW-0472">Membrane</keyword>
<sequence length="55" mass="6303">MTDSEASTDCILFITGIVVDKSVAEISEILMFLYILNVLIKNLFTYLNRLKDLDF</sequence>
<reference evidence="2" key="1">
    <citation type="submission" date="2019-08" db="EMBL/GenBank/DDBJ databases">
        <title>Marinilactibacillus psychrotolerans M13-2T whole genome sequencing project.</title>
        <authorList>
            <person name="Ishikawa M."/>
            <person name="Suzuki T."/>
            <person name="Matsutani M."/>
        </authorList>
    </citation>
    <scope>NUCLEOTIDE SEQUENCE</scope>
    <source>
        <strain evidence="2">M13-2T</strain>
    </source>
</reference>
<organism evidence="2 3">
    <name type="scientific">Marinilactibacillus psychrotolerans</name>
    <dbReference type="NCBI Taxonomy" id="191770"/>
    <lineage>
        <taxon>Bacteria</taxon>
        <taxon>Bacillati</taxon>
        <taxon>Bacillota</taxon>
        <taxon>Bacilli</taxon>
        <taxon>Lactobacillales</taxon>
        <taxon>Carnobacteriaceae</taxon>
        <taxon>Marinilactibacillus</taxon>
    </lineage>
</organism>
<gene>
    <name evidence="2" type="ORF">M132T_12170</name>
</gene>
<dbReference type="Proteomes" id="UP000887127">
    <property type="component" value="Unassembled WGS sequence"/>
</dbReference>
<evidence type="ECO:0000313" key="3">
    <source>
        <dbReference type="Proteomes" id="UP000887127"/>
    </source>
</evidence>
<dbReference type="EMBL" id="BKBI01000008">
    <property type="protein sequence ID" value="GEQ35709.1"/>
    <property type="molecule type" value="Genomic_DNA"/>
</dbReference>
<dbReference type="AlphaFoldDB" id="A0AAV3WVQ4"/>
<evidence type="ECO:0000256" key="1">
    <source>
        <dbReference type="SAM" id="Phobius"/>
    </source>
</evidence>
<keyword evidence="1" id="KW-0812">Transmembrane</keyword>
<protein>
    <submittedName>
        <fullName evidence="2">Uncharacterized protein</fullName>
    </submittedName>
</protein>
<comment type="caution">
    <text evidence="2">The sequence shown here is derived from an EMBL/GenBank/DDBJ whole genome shotgun (WGS) entry which is preliminary data.</text>
</comment>